<accession>A0A6M3IGA3</accession>
<evidence type="ECO:0000313" key="1">
    <source>
        <dbReference type="EMBL" id="QJA56411.1"/>
    </source>
</evidence>
<sequence length="699" mass="72374">MRTGSITASSSNSLLISSGDVDIFASGDLDDYFTFSVTTNRPLFSGTGNYLVLGKDAATGHSLDADDVLFGEDVEIDGVLYPDGTVSFNGTFTDDCLDFTSVAINHTGSNGPCLIRAGTYASPVSNADEDQSGMIRLYSTTSAGGTSYDRGVFACCKTTNTKGVFPVAGLAEVNAIASGTGPNKVQAGQFIAHLNDATALLATMGGDATAGMYGTWNKITSEVGSVASAGSRAAAVWVDNQMNGTVSGEEYGIFSTTGGSVPDAWAAFETTSSGWAQLFYFDETAYDQAPISGTSLKVLVNASQYYLPFSLTNTGFGAADDALISVGTNQDGVIVNVSTGLAADQPIAGVIIGTPDTPAFANNTLIIANATADGDILIAGNDGGHSRTALFFDSSAGILHLGKPGTPVSAIASGDVYCGGILESQGALIALTSLGVSTTFSMATNDQYMRWGASALTYFMSCETADANALCPHLELPTGAGNNVTVLPIGDASLFNLDLGLFDGITQPTIAMIEKNEKYAAVSNATSTGADVAVLTTATAGTFTNAAVGDIVRVTAGTNATVGWYWITTVTDQYNITLDRNWCTVGAVTGGTIVVYHDFTMLSADGICTRITDGAPDDSSVEIDRAGWLILDVGQANGRLYWRTGAAWHYVDATAGLSLPKEERIDTNGHEFQLGETVSLVVDKINNDGSFHAMPVYGG</sequence>
<proteinExistence type="predicted"/>
<organism evidence="1">
    <name type="scientific">viral metagenome</name>
    <dbReference type="NCBI Taxonomy" id="1070528"/>
    <lineage>
        <taxon>unclassified sequences</taxon>
        <taxon>metagenomes</taxon>
        <taxon>organismal metagenomes</taxon>
    </lineage>
</organism>
<reference evidence="1" key="1">
    <citation type="submission" date="2020-03" db="EMBL/GenBank/DDBJ databases">
        <title>The deep terrestrial virosphere.</title>
        <authorList>
            <person name="Holmfeldt K."/>
            <person name="Nilsson E."/>
            <person name="Simone D."/>
            <person name="Lopez-Fernandez M."/>
            <person name="Wu X."/>
            <person name="de Brujin I."/>
            <person name="Lundin D."/>
            <person name="Andersson A."/>
            <person name="Bertilsson S."/>
            <person name="Dopson M."/>
        </authorList>
    </citation>
    <scope>NUCLEOTIDE SEQUENCE</scope>
    <source>
        <strain evidence="1">MM415B01854</strain>
    </source>
</reference>
<protein>
    <submittedName>
        <fullName evidence="1">Uncharacterized protein</fullName>
    </submittedName>
</protein>
<gene>
    <name evidence="1" type="ORF">MM415B01854_0003</name>
</gene>
<dbReference type="AlphaFoldDB" id="A0A6M3IGA3"/>
<dbReference type="EMBL" id="MT141217">
    <property type="protein sequence ID" value="QJA56411.1"/>
    <property type="molecule type" value="Genomic_DNA"/>
</dbReference>
<name>A0A6M3IGA3_9ZZZZ</name>